<feature type="transmembrane region" description="Helical" evidence="2">
    <location>
        <begin position="45"/>
        <end position="66"/>
    </location>
</feature>
<proteinExistence type="predicted"/>
<dbReference type="RefSeq" id="WP_179814305.1">
    <property type="nucleotide sequence ID" value="NZ_JACBZD010000001.1"/>
</dbReference>
<evidence type="ECO:0000313" key="4">
    <source>
        <dbReference type="Proteomes" id="UP000567795"/>
    </source>
</evidence>
<feature type="compositionally biased region" description="Low complexity" evidence="1">
    <location>
        <begin position="135"/>
        <end position="163"/>
    </location>
</feature>
<evidence type="ECO:0000256" key="1">
    <source>
        <dbReference type="SAM" id="MobiDB-lite"/>
    </source>
</evidence>
<keyword evidence="4" id="KW-1185">Reference proteome</keyword>
<dbReference type="Proteomes" id="UP000567795">
    <property type="component" value="Unassembled WGS sequence"/>
</dbReference>
<keyword evidence="2" id="KW-0472">Membrane</keyword>
<gene>
    <name evidence="3" type="ORF">FHU37_002533</name>
</gene>
<dbReference type="AlphaFoldDB" id="A0A852ZWG3"/>
<feature type="region of interest" description="Disordered" evidence="1">
    <location>
        <begin position="292"/>
        <end position="329"/>
    </location>
</feature>
<dbReference type="EMBL" id="JACBZD010000001">
    <property type="protein sequence ID" value="NYI05590.1"/>
    <property type="molecule type" value="Genomic_DNA"/>
</dbReference>
<evidence type="ECO:0000256" key="2">
    <source>
        <dbReference type="SAM" id="Phobius"/>
    </source>
</evidence>
<evidence type="ECO:0000313" key="3">
    <source>
        <dbReference type="EMBL" id="NYI05590.1"/>
    </source>
</evidence>
<sequence>MRDDERVPEALREVAHTVRLPSPNRLVAGAVERGRREARQRRARMASVATAAVVVLIAGAATTLTLPSSAPVSPAASGEAGGTASPVSMLPLTDKSALATLLALLGAEEAAGSTPSGTPSPSRTPSTGVAPPPGESSAPPGGSSAAPGGSPAAPGGSSATSPDASPPDPLLPVRVALLRASDTEAWELLLEVSEAGDDQPTCPSRPTSTGNCTSSTLADGSLLVLDQDSTSTMASATLLRPDGLLIRLTQSRPDANNGWNRHRLTPNPGNAEPLTVDQLRRIVTDPRWGRTVPAVPDLQAPSGTTEAGDPWAAARSKDVPATKPTASAG</sequence>
<protein>
    <submittedName>
        <fullName evidence="3">Uncharacterized protein</fullName>
    </submittedName>
</protein>
<accession>A0A852ZWG3</accession>
<keyword evidence="2" id="KW-0812">Transmembrane</keyword>
<organism evidence="3 4">
    <name type="scientific">Allostreptomyces psammosilenae</name>
    <dbReference type="NCBI Taxonomy" id="1892865"/>
    <lineage>
        <taxon>Bacteria</taxon>
        <taxon>Bacillati</taxon>
        <taxon>Actinomycetota</taxon>
        <taxon>Actinomycetes</taxon>
        <taxon>Kitasatosporales</taxon>
        <taxon>Streptomycetaceae</taxon>
        <taxon>Allostreptomyces</taxon>
    </lineage>
</organism>
<feature type="compositionally biased region" description="Low complexity" evidence="1">
    <location>
        <begin position="109"/>
        <end position="128"/>
    </location>
</feature>
<comment type="caution">
    <text evidence="3">The sequence shown here is derived from an EMBL/GenBank/DDBJ whole genome shotgun (WGS) entry which is preliminary data.</text>
</comment>
<reference evidence="3 4" key="1">
    <citation type="submission" date="2020-07" db="EMBL/GenBank/DDBJ databases">
        <title>Sequencing the genomes of 1000 actinobacteria strains.</title>
        <authorList>
            <person name="Klenk H.-P."/>
        </authorList>
    </citation>
    <scope>NUCLEOTIDE SEQUENCE [LARGE SCALE GENOMIC DNA]</scope>
    <source>
        <strain evidence="3 4">DSM 42178</strain>
    </source>
</reference>
<name>A0A852ZWG3_9ACTN</name>
<keyword evidence="2" id="KW-1133">Transmembrane helix</keyword>
<feature type="region of interest" description="Disordered" evidence="1">
    <location>
        <begin position="109"/>
        <end position="170"/>
    </location>
</feature>